<dbReference type="EMBL" id="JAVIZN010000002">
    <property type="protein sequence ID" value="MDR6205664.1"/>
    <property type="molecule type" value="Genomic_DNA"/>
</dbReference>
<feature type="transmembrane region" description="Helical" evidence="6">
    <location>
        <begin position="380"/>
        <end position="402"/>
    </location>
</feature>
<evidence type="ECO:0000313" key="8">
    <source>
        <dbReference type="EMBL" id="MDR6205664.1"/>
    </source>
</evidence>
<evidence type="ECO:0000256" key="5">
    <source>
        <dbReference type="SAM" id="MobiDB-lite"/>
    </source>
</evidence>
<comment type="subcellular location">
    <subcellularLocation>
        <location evidence="1">Membrane</location>
        <topology evidence="1">Multi-pass membrane protein</topology>
    </subcellularLocation>
</comment>
<dbReference type="PROSITE" id="PS50850">
    <property type="entry name" value="MFS"/>
    <property type="match status" value="1"/>
</dbReference>
<keyword evidence="3 6" id="KW-1133">Transmembrane helix</keyword>
<sequence length="440" mass="47088">MFRWYKESTPVERNTFWGCFAGWGLDALDVQMFTLAIPAIIAAYGIGHTQAGAISSVTLISSALGGWIAGALSDRFGRVRTLQMTILWFAGFTFLCAFAQNFPQLLLLKALQGFGFGGEWAAGAVLMAETIRTEHRGRAMGAVQSAWAVGWGGAVLVYAAVFSWLPGDTAWRVMFAVGLLPAGLVLFVRRNLKEPVRVAPVGVDAHARVSALGQIVQVFQPRVLRTTLIGAVLGTGAHGGYYAIMSWLPTFLAKERHLSVLNTGGYLAVVIVAFWCGCMLSAYLLDRIGRRRNIALFAFCCIVTVLAYVMLPLTNTQMLVLGFPLGLFAAGIPASLGPLFNELYPADMRGTGVGFCYNFGRIASAGFPVLVGYMSHSMSLGAAIGIDAAIAYGLAMIAVLLLPETRGKRLRGAAPDQSADRTDATDATDAAHFTLNSPRS</sequence>
<feature type="transmembrane region" description="Helical" evidence="6">
    <location>
        <begin position="264"/>
        <end position="285"/>
    </location>
</feature>
<dbReference type="GO" id="GO:0016020">
    <property type="term" value="C:membrane"/>
    <property type="evidence" value="ECO:0007669"/>
    <property type="project" value="UniProtKB-SubCell"/>
</dbReference>
<proteinExistence type="predicted"/>
<dbReference type="AlphaFoldDB" id="A0ABD5CNX8"/>
<dbReference type="Gene3D" id="1.20.1250.20">
    <property type="entry name" value="MFS general substrate transporter like domains"/>
    <property type="match status" value="2"/>
</dbReference>
<evidence type="ECO:0000256" key="6">
    <source>
        <dbReference type="SAM" id="Phobius"/>
    </source>
</evidence>
<keyword evidence="4 6" id="KW-0472">Membrane</keyword>
<feature type="region of interest" description="Disordered" evidence="5">
    <location>
        <begin position="412"/>
        <end position="440"/>
    </location>
</feature>
<evidence type="ECO:0000256" key="2">
    <source>
        <dbReference type="ARBA" id="ARBA00022692"/>
    </source>
</evidence>
<dbReference type="PROSITE" id="PS00217">
    <property type="entry name" value="SUGAR_TRANSPORT_2"/>
    <property type="match status" value="1"/>
</dbReference>
<gene>
    <name evidence="8" type="ORF">QF025_004384</name>
</gene>
<accession>A0ABD5CNX8</accession>
<feature type="transmembrane region" description="Helical" evidence="6">
    <location>
        <begin position="319"/>
        <end position="340"/>
    </location>
</feature>
<feature type="transmembrane region" description="Helical" evidence="6">
    <location>
        <begin position="352"/>
        <end position="374"/>
    </location>
</feature>
<dbReference type="Proteomes" id="UP001245184">
    <property type="component" value="Unassembled WGS sequence"/>
</dbReference>
<feature type="transmembrane region" description="Helical" evidence="6">
    <location>
        <begin position="223"/>
        <end position="244"/>
    </location>
</feature>
<dbReference type="CDD" id="cd17371">
    <property type="entry name" value="MFS_MucK"/>
    <property type="match status" value="1"/>
</dbReference>
<comment type="caution">
    <text evidence="8">The sequence shown here is derived from an EMBL/GenBank/DDBJ whole genome shotgun (WGS) entry which is preliminary data.</text>
</comment>
<dbReference type="InterPro" id="IPR036259">
    <property type="entry name" value="MFS_trans_sf"/>
</dbReference>
<evidence type="ECO:0000313" key="9">
    <source>
        <dbReference type="Proteomes" id="UP001245184"/>
    </source>
</evidence>
<feature type="transmembrane region" description="Helical" evidence="6">
    <location>
        <begin position="20"/>
        <end position="46"/>
    </location>
</feature>
<dbReference type="PANTHER" id="PTHR23508:SF10">
    <property type="entry name" value="CARBOXYLIC ACID TRANSPORTER PROTEIN HOMOLOG"/>
    <property type="match status" value="1"/>
</dbReference>
<dbReference type="Pfam" id="PF07690">
    <property type="entry name" value="MFS_1"/>
    <property type="match status" value="1"/>
</dbReference>
<keyword evidence="2 6" id="KW-0812">Transmembrane</keyword>
<evidence type="ECO:0000259" key="7">
    <source>
        <dbReference type="PROSITE" id="PS50850"/>
    </source>
</evidence>
<dbReference type="RefSeq" id="WP_006049073.1">
    <property type="nucleotide sequence ID" value="NZ_ATXV01000001.1"/>
</dbReference>
<dbReference type="InterPro" id="IPR020846">
    <property type="entry name" value="MFS_dom"/>
</dbReference>
<name>A0ABD5CNX8_9BURK</name>
<dbReference type="FunFam" id="1.20.1250.20:FF:000253">
    <property type="entry name" value="Transporter, major facilitator family"/>
    <property type="match status" value="1"/>
</dbReference>
<organism evidence="8 9">
    <name type="scientific">Paraburkholderia graminis</name>
    <dbReference type="NCBI Taxonomy" id="60548"/>
    <lineage>
        <taxon>Bacteria</taxon>
        <taxon>Pseudomonadati</taxon>
        <taxon>Pseudomonadota</taxon>
        <taxon>Betaproteobacteria</taxon>
        <taxon>Burkholderiales</taxon>
        <taxon>Burkholderiaceae</taxon>
        <taxon>Paraburkholderia</taxon>
    </lineage>
</organism>
<evidence type="ECO:0000256" key="4">
    <source>
        <dbReference type="ARBA" id="ARBA00023136"/>
    </source>
</evidence>
<feature type="domain" description="Major facilitator superfamily (MFS) profile" evidence="7">
    <location>
        <begin position="15"/>
        <end position="406"/>
    </location>
</feature>
<reference evidence="8 9" key="1">
    <citation type="submission" date="2023-08" db="EMBL/GenBank/DDBJ databases">
        <title>Genome sequencing of plant associated microbes to promote plant fitness in Sorghum bicolor and Oryza sativa.</title>
        <authorList>
            <person name="Coleman-Derr D."/>
        </authorList>
    </citation>
    <scope>NUCLEOTIDE SEQUENCE [LARGE SCALE GENOMIC DNA]</scope>
    <source>
        <strain evidence="8 9">SLBN-33</strain>
    </source>
</reference>
<dbReference type="SUPFAM" id="SSF103473">
    <property type="entry name" value="MFS general substrate transporter"/>
    <property type="match status" value="1"/>
</dbReference>
<feature type="transmembrane region" description="Helical" evidence="6">
    <location>
        <begin position="170"/>
        <end position="188"/>
    </location>
</feature>
<evidence type="ECO:0000256" key="3">
    <source>
        <dbReference type="ARBA" id="ARBA00022989"/>
    </source>
</evidence>
<dbReference type="InterPro" id="IPR005829">
    <property type="entry name" value="Sugar_transporter_CS"/>
</dbReference>
<dbReference type="InterPro" id="IPR011701">
    <property type="entry name" value="MFS"/>
</dbReference>
<feature type="transmembrane region" description="Helical" evidence="6">
    <location>
        <begin position="84"/>
        <end position="102"/>
    </location>
</feature>
<dbReference type="PROSITE" id="PS00216">
    <property type="entry name" value="SUGAR_TRANSPORT_1"/>
    <property type="match status" value="1"/>
</dbReference>
<protein>
    <submittedName>
        <fullName evidence="8">MFS family permease</fullName>
    </submittedName>
</protein>
<feature type="transmembrane region" description="Helical" evidence="6">
    <location>
        <begin position="52"/>
        <end position="72"/>
    </location>
</feature>
<evidence type="ECO:0000256" key="1">
    <source>
        <dbReference type="ARBA" id="ARBA00004141"/>
    </source>
</evidence>
<feature type="transmembrane region" description="Helical" evidence="6">
    <location>
        <begin position="294"/>
        <end position="313"/>
    </location>
</feature>
<dbReference type="PANTHER" id="PTHR23508">
    <property type="entry name" value="CARBOXYLIC ACID TRANSPORTER PROTEIN HOMOLOG"/>
    <property type="match status" value="1"/>
</dbReference>
<feature type="transmembrane region" description="Helical" evidence="6">
    <location>
        <begin position="143"/>
        <end position="164"/>
    </location>
</feature>